<dbReference type="InterPro" id="IPR056924">
    <property type="entry name" value="SH3_Tf2-1"/>
</dbReference>
<dbReference type="InterPro" id="IPR023780">
    <property type="entry name" value="Chromo_domain"/>
</dbReference>
<evidence type="ECO:0000313" key="3">
    <source>
        <dbReference type="EMBL" id="VAI57406.1"/>
    </source>
</evidence>
<evidence type="ECO:0000313" key="4">
    <source>
        <dbReference type="Proteomes" id="UP000324705"/>
    </source>
</evidence>
<dbReference type="InterPro" id="IPR000953">
    <property type="entry name" value="Chromo/chromo_shadow_dom"/>
</dbReference>
<dbReference type="SUPFAM" id="SSF54160">
    <property type="entry name" value="Chromo domain-like"/>
    <property type="match status" value="1"/>
</dbReference>
<accession>A0A9R0YM96</accession>
<keyword evidence="4" id="KW-1185">Reference proteome</keyword>
<dbReference type="Pfam" id="PF24626">
    <property type="entry name" value="SH3_Tf2-1"/>
    <property type="match status" value="1"/>
</dbReference>
<sequence length="194" mass="21911">MKRQADKHRTDHEFAVGDHVFLKLQPYLKASVAPRANHKLAFKFYGPFHILERVGAVAYKLELPASSKVHPVFHVSLLKKVLTPDCEVLPQLPTPENQFQCPEQIMQQRVVRRGSDSVIQVLVKWSGLPEDMATWEDKVTLQQNFPRAPAWGQAASKGGGIVSDQGVRQVEVQSNARPKRQPRVPARLARPEWA</sequence>
<protein>
    <recommendedName>
        <fullName evidence="2">Chromo domain-containing protein</fullName>
    </recommendedName>
</protein>
<dbReference type="Gene3D" id="2.40.50.40">
    <property type="match status" value="1"/>
</dbReference>
<name>A0A9R0YM96_TRITD</name>
<dbReference type="PANTHER" id="PTHR46148:SF52">
    <property type="entry name" value="OS04G0603800 PROTEIN"/>
    <property type="match status" value="1"/>
</dbReference>
<dbReference type="OMA" id="WGQAASK"/>
<organism evidence="3 4">
    <name type="scientific">Triticum turgidum subsp. durum</name>
    <name type="common">Durum wheat</name>
    <name type="synonym">Triticum durum</name>
    <dbReference type="NCBI Taxonomy" id="4567"/>
    <lineage>
        <taxon>Eukaryota</taxon>
        <taxon>Viridiplantae</taxon>
        <taxon>Streptophyta</taxon>
        <taxon>Embryophyta</taxon>
        <taxon>Tracheophyta</taxon>
        <taxon>Spermatophyta</taxon>
        <taxon>Magnoliopsida</taxon>
        <taxon>Liliopsida</taxon>
        <taxon>Poales</taxon>
        <taxon>Poaceae</taxon>
        <taxon>BOP clade</taxon>
        <taxon>Pooideae</taxon>
        <taxon>Triticodae</taxon>
        <taxon>Triticeae</taxon>
        <taxon>Triticinae</taxon>
        <taxon>Triticum</taxon>
    </lineage>
</organism>
<proteinExistence type="predicted"/>
<dbReference type="PANTHER" id="PTHR46148">
    <property type="entry name" value="CHROMO DOMAIN-CONTAINING PROTEIN"/>
    <property type="match status" value="1"/>
</dbReference>
<evidence type="ECO:0000259" key="2">
    <source>
        <dbReference type="PROSITE" id="PS50013"/>
    </source>
</evidence>
<dbReference type="AlphaFoldDB" id="A0A9R0YM96"/>
<dbReference type="PROSITE" id="PS50013">
    <property type="entry name" value="CHROMO_2"/>
    <property type="match status" value="1"/>
</dbReference>
<dbReference type="InterPro" id="IPR016197">
    <property type="entry name" value="Chromo-like_dom_sf"/>
</dbReference>
<dbReference type="Pfam" id="PF00385">
    <property type="entry name" value="Chromo"/>
    <property type="match status" value="1"/>
</dbReference>
<reference evidence="3 4" key="1">
    <citation type="submission" date="2017-09" db="EMBL/GenBank/DDBJ databases">
        <authorList>
            <consortium name="International Durum Wheat Genome Sequencing Consortium (IDWGSC)"/>
            <person name="Milanesi L."/>
        </authorList>
    </citation>
    <scope>NUCLEOTIDE SEQUENCE [LARGE SCALE GENOMIC DNA]</scope>
    <source>
        <strain evidence="4">cv. Svevo</strain>
    </source>
</reference>
<dbReference type="Gramene" id="TRITD6Bv1G098050.1">
    <property type="protein sequence ID" value="TRITD6Bv1G098050.1"/>
    <property type="gene ID" value="TRITD6Bv1G098050"/>
</dbReference>
<dbReference type="Proteomes" id="UP000324705">
    <property type="component" value="Chromosome 6B"/>
</dbReference>
<dbReference type="EMBL" id="LT934122">
    <property type="protein sequence ID" value="VAI57406.1"/>
    <property type="molecule type" value="Genomic_DNA"/>
</dbReference>
<feature type="region of interest" description="Disordered" evidence="1">
    <location>
        <begin position="152"/>
        <end position="194"/>
    </location>
</feature>
<feature type="domain" description="Chromo" evidence="2">
    <location>
        <begin position="100"/>
        <end position="147"/>
    </location>
</feature>
<gene>
    <name evidence="3" type="ORF">TRITD_6Bv1G098050</name>
</gene>
<evidence type="ECO:0000256" key="1">
    <source>
        <dbReference type="SAM" id="MobiDB-lite"/>
    </source>
</evidence>